<gene>
    <name evidence="2" type="ORF">BGZ80_009751</name>
</gene>
<dbReference type="PANTHER" id="PTHR13812:SF19">
    <property type="entry name" value="KETIMINE REDUCTASE MU-CRYSTALLIN"/>
    <property type="match status" value="1"/>
</dbReference>
<name>A0A9P6MWE8_9FUNG</name>
<dbReference type="PANTHER" id="PTHR13812">
    <property type="entry name" value="KETIMINE REDUCTASE MU-CRYSTALLIN"/>
    <property type="match status" value="1"/>
</dbReference>
<dbReference type="AlphaFoldDB" id="A0A9P6MWE8"/>
<keyword evidence="3" id="KW-1185">Reference proteome</keyword>
<accession>A0A9P6MWE8</accession>
<comment type="similarity">
    <text evidence="1">Belongs to the ornithine cyclodeaminase/mu-crystallin family.</text>
</comment>
<evidence type="ECO:0000313" key="3">
    <source>
        <dbReference type="Proteomes" id="UP000703661"/>
    </source>
</evidence>
<reference evidence="2" key="1">
    <citation type="journal article" date="2020" name="Fungal Divers.">
        <title>Resolving the Mortierellaceae phylogeny through synthesis of multi-gene phylogenetics and phylogenomics.</title>
        <authorList>
            <person name="Vandepol N."/>
            <person name="Liber J."/>
            <person name="Desiro A."/>
            <person name="Na H."/>
            <person name="Kennedy M."/>
            <person name="Barry K."/>
            <person name="Grigoriev I.V."/>
            <person name="Miller A.N."/>
            <person name="O'Donnell K."/>
            <person name="Stajich J.E."/>
            <person name="Bonito G."/>
        </authorList>
    </citation>
    <scope>NUCLEOTIDE SEQUENCE</scope>
    <source>
        <strain evidence="2">NRRL 2769</strain>
    </source>
</reference>
<evidence type="ECO:0000256" key="1">
    <source>
        <dbReference type="ARBA" id="ARBA00008903"/>
    </source>
</evidence>
<dbReference type="GO" id="GO:0005737">
    <property type="term" value="C:cytoplasm"/>
    <property type="evidence" value="ECO:0007669"/>
    <property type="project" value="TreeGrafter"/>
</dbReference>
<evidence type="ECO:0008006" key="4">
    <source>
        <dbReference type="Google" id="ProtNLM"/>
    </source>
</evidence>
<dbReference type="EMBL" id="JAAAID010000610">
    <property type="protein sequence ID" value="KAG0015622.1"/>
    <property type="molecule type" value="Genomic_DNA"/>
</dbReference>
<organism evidence="2 3">
    <name type="scientific">Entomortierella chlamydospora</name>
    <dbReference type="NCBI Taxonomy" id="101097"/>
    <lineage>
        <taxon>Eukaryota</taxon>
        <taxon>Fungi</taxon>
        <taxon>Fungi incertae sedis</taxon>
        <taxon>Mucoromycota</taxon>
        <taxon>Mortierellomycotina</taxon>
        <taxon>Mortierellomycetes</taxon>
        <taxon>Mortierellales</taxon>
        <taxon>Mortierellaceae</taxon>
        <taxon>Entomortierella</taxon>
    </lineage>
</organism>
<dbReference type="SUPFAM" id="SSF51735">
    <property type="entry name" value="NAD(P)-binding Rossmann-fold domains"/>
    <property type="match status" value="1"/>
</dbReference>
<dbReference type="Pfam" id="PF02423">
    <property type="entry name" value="OCD_Mu_crystall"/>
    <property type="match status" value="1"/>
</dbReference>
<sequence>MPPVRVVSLEHVAAILKAIDLEDVLVSQAKAFHAYSAKVTQTPNRITLGTPAHSTLIMPSRIDTLTSAIKIVSVPKTDSKNGLPGVTLVLDNETAEPRGLVNARLLTAVRTAAGSALATRAIFNNNNSLMKAGDSLTLVVFGAGAQAKSHVQLLLHVLPQIRKVVICNRTLPRAQELVKDLGSQSQYAGVEIVAFCISTGESTGPISSSQISGQQPKEQLKHIVQIADVICTCTNSREALFPGEWETGQDSILAELGQIFDEHGQLSHAALPPEFITVTKSDVTPTDVNRKDVTIFKSVGIAAQDVAITALVLDKAEEMNLGAVVDF</sequence>
<dbReference type="InterPro" id="IPR003462">
    <property type="entry name" value="ODC_Mu_crystall"/>
</dbReference>
<dbReference type="InterPro" id="IPR036291">
    <property type="entry name" value="NAD(P)-bd_dom_sf"/>
</dbReference>
<dbReference type="Proteomes" id="UP000703661">
    <property type="component" value="Unassembled WGS sequence"/>
</dbReference>
<dbReference type="Gene3D" id="3.30.1780.10">
    <property type="entry name" value="ornithine cyclodeaminase, domain 1"/>
    <property type="match status" value="1"/>
</dbReference>
<protein>
    <recommendedName>
        <fullName evidence="4">Ornithine cyclodeaminase mu-crystallin family protein</fullName>
    </recommendedName>
</protein>
<comment type="caution">
    <text evidence="2">The sequence shown here is derived from an EMBL/GenBank/DDBJ whole genome shotgun (WGS) entry which is preliminary data.</text>
</comment>
<dbReference type="Gene3D" id="3.40.50.720">
    <property type="entry name" value="NAD(P)-binding Rossmann-like Domain"/>
    <property type="match status" value="1"/>
</dbReference>
<evidence type="ECO:0000313" key="2">
    <source>
        <dbReference type="EMBL" id="KAG0015622.1"/>
    </source>
</evidence>
<dbReference type="InterPro" id="IPR023401">
    <property type="entry name" value="ODC_N"/>
</dbReference>
<proteinExistence type="inferred from homology"/>